<protein>
    <submittedName>
        <fullName evidence="1">16664_t:CDS:1</fullName>
    </submittedName>
</protein>
<dbReference type="AlphaFoldDB" id="A0A9N9NCM9"/>
<dbReference type="EMBL" id="CAJVQA010013046">
    <property type="protein sequence ID" value="CAG8721474.1"/>
    <property type="molecule type" value="Genomic_DNA"/>
</dbReference>
<proteinExistence type="predicted"/>
<evidence type="ECO:0000313" key="1">
    <source>
        <dbReference type="EMBL" id="CAG8721474.1"/>
    </source>
</evidence>
<keyword evidence="2" id="KW-1185">Reference proteome</keyword>
<dbReference type="Proteomes" id="UP000789759">
    <property type="component" value="Unassembled WGS sequence"/>
</dbReference>
<name>A0A9N9NCM9_9GLOM</name>
<organism evidence="1 2">
    <name type="scientific">Cetraspora pellucida</name>
    <dbReference type="NCBI Taxonomy" id="1433469"/>
    <lineage>
        <taxon>Eukaryota</taxon>
        <taxon>Fungi</taxon>
        <taxon>Fungi incertae sedis</taxon>
        <taxon>Mucoromycota</taxon>
        <taxon>Glomeromycotina</taxon>
        <taxon>Glomeromycetes</taxon>
        <taxon>Diversisporales</taxon>
        <taxon>Gigasporaceae</taxon>
        <taxon>Cetraspora</taxon>
    </lineage>
</organism>
<comment type="caution">
    <text evidence="1">The sequence shown here is derived from an EMBL/GenBank/DDBJ whole genome shotgun (WGS) entry which is preliminary data.</text>
</comment>
<accession>A0A9N9NCM9</accession>
<dbReference type="OrthoDB" id="2412924at2759"/>
<reference evidence="1" key="1">
    <citation type="submission" date="2021-06" db="EMBL/GenBank/DDBJ databases">
        <authorList>
            <person name="Kallberg Y."/>
            <person name="Tangrot J."/>
            <person name="Rosling A."/>
        </authorList>
    </citation>
    <scope>NUCLEOTIDE SEQUENCE</scope>
    <source>
        <strain evidence="1">FL966</strain>
    </source>
</reference>
<gene>
    <name evidence="1" type="ORF">CPELLU_LOCUS12920</name>
</gene>
<sequence>MNLEEYIDYPEERDTHEVLDDQEIVNLTTNLNSAENKSDEEDDSTEMCSIIHQEALTVTELIEQYIMQQDISETAQFEYDEALLKLQKEIRKLRKAAFKQTNIETYFIPEI</sequence>
<evidence type="ECO:0000313" key="2">
    <source>
        <dbReference type="Proteomes" id="UP000789759"/>
    </source>
</evidence>